<dbReference type="Proteomes" id="UP000825935">
    <property type="component" value="Chromosome 30"/>
</dbReference>
<dbReference type="AlphaFoldDB" id="A0A8T2R3K7"/>
<dbReference type="EMBL" id="CM035435">
    <property type="protein sequence ID" value="KAH7290949.1"/>
    <property type="molecule type" value="Genomic_DNA"/>
</dbReference>
<organism evidence="2 3">
    <name type="scientific">Ceratopteris richardii</name>
    <name type="common">Triangle waterfern</name>
    <dbReference type="NCBI Taxonomy" id="49495"/>
    <lineage>
        <taxon>Eukaryota</taxon>
        <taxon>Viridiplantae</taxon>
        <taxon>Streptophyta</taxon>
        <taxon>Embryophyta</taxon>
        <taxon>Tracheophyta</taxon>
        <taxon>Polypodiopsida</taxon>
        <taxon>Polypodiidae</taxon>
        <taxon>Polypodiales</taxon>
        <taxon>Pteridineae</taxon>
        <taxon>Pteridaceae</taxon>
        <taxon>Parkerioideae</taxon>
        <taxon>Ceratopteris</taxon>
    </lineage>
</organism>
<protein>
    <submittedName>
        <fullName evidence="2">Uncharacterized protein</fullName>
    </submittedName>
</protein>
<comment type="caution">
    <text evidence="2">The sequence shown here is derived from an EMBL/GenBank/DDBJ whole genome shotgun (WGS) entry which is preliminary data.</text>
</comment>
<evidence type="ECO:0000313" key="3">
    <source>
        <dbReference type="Proteomes" id="UP000825935"/>
    </source>
</evidence>
<feature type="region of interest" description="Disordered" evidence="1">
    <location>
        <begin position="143"/>
        <end position="163"/>
    </location>
</feature>
<sequence>MASLEVPLLHCFGLQASHFNVFPRLALRTLGFHQLTLLPSLLPKMMKVSASLLCRLLKQNGESPVRLLAGHSSKRLLSTSALPSRDSENHESERMMSEGGGSTTNFGEKKEEMISSRSDPHQASKDGRQGTQDYVADLPHKAKNKLDDAMDTASKKSGMSGNQMKETLNKTKDTIGESMNSMSEKGKQMSSAAEDAGKENAGATKQFMERLGEQVKKEVNTSSDMMKDMKEVPHRVSETAHELKEVAVEAGKAVKRDASRLAEKVGIKKPLS</sequence>
<reference evidence="2" key="1">
    <citation type="submission" date="2021-08" db="EMBL/GenBank/DDBJ databases">
        <title>WGS assembly of Ceratopteris richardii.</title>
        <authorList>
            <person name="Marchant D.B."/>
            <person name="Chen G."/>
            <person name="Jenkins J."/>
            <person name="Shu S."/>
            <person name="Leebens-Mack J."/>
            <person name="Grimwood J."/>
            <person name="Schmutz J."/>
            <person name="Soltis P."/>
            <person name="Soltis D."/>
            <person name="Chen Z.-H."/>
        </authorList>
    </citation>
    <scope>NUCLEOTIDE SEQUENCE</scope>
    <source>
        <strain evidence="2">Whitten #5841</strain>
        <tissue evidence="2">Leaf</tissue>
    </source>
</reference>
<evidence type="ECO:0000313" key="2">
    <source>
        <dbReference type="EMBL" id="KAH7290949.1"/>
    </source>
</evidence>
<feature type="region of interest" description="Disordered" evidence="1">
    <location>
        <begin position="176"/>
        <end position="200"/>
    </location>
</feature>
<feature type="compositionally biased region" description="Polar residues" evidence="1">
    <location>
        <begin position="177"/>
        <end position="191"/>
    </location>
</feature>
<keyword evidence="3" id="KW-1185">Reference proteome</keyword>
<feature type="compositionally biased region" description="Basic and acidic residues" evidence="1">
    <location>
        <begin position="85"/>
        <end position="96"/>
    </location>
</feature>
<feature type="compositionally biased region" description="Basic and acidic residues" evidence="1">
    <location>
        <begin position="107"/>
        <end position="128"/>
    </location>
</feature>
<accession>A0A8T2R3K7</accession>
<gene>
    <name evidence="2" type="ORF">KP509_30G070600</name>
</gene>
<proteinExistence type="predicted"/>
<dbReference type="OMA" id="HESERMM"/>
<name>A0A8T2R3K7_CERRI</name>
<feature type="region of interest" description="Disordered" evidence="1">
    <location>
        <begin position="78"/>
        <end position="129"/>
    </location>
</feature>
<dbReference type="OrthoDB" id="1929764at2759"/>
<evidence type="ECO:0000256" key="1">
    <source>
        <dbReference type="SAM" id="MobiDB-lite"/>
    </source>
</evidence>